<feature type="compositionally biased region" description="Low complexity" evidence="6">
    <location>
        <begin position="1774"/>
        <end position="1791"/>
    </location>
</feature>
<dbReference type="InterPro" id="IPR039241">
    <property type="entry name" value="Rrp9-like"/>
</dbReference>
<evidence type="ECO:0000313" key="7">
    <source>
        <dbReference type="EMBL" id="KRX03609.1"/>
    </source>
</evidence>
<dbReference type="InterPro" id="IPR020472">
    <property type="entry name" value="WD40_PAC1"/>
</dbReference>
<feature type="region of interest" description="Disordered" evidence="6">
    <location>
        <begin position="1929"/>
        <end position="1983"/>
    </location>
</feature>
<keyword evidence="3" id="KW-0677">Repeat</keyword>
<feature type="compositionally biased region" description="Low complexity" evidence="6">
    <location>
        <begin position="1960"/>
        <end position="1980"/>
    </location>
</feature>
<feature type="region of interest" description="Disordered" evidence="6">
    <location>
        <begin position="794"/>
        <end position="864"/>
    </location>
</feature>
<dbReference type="SMART" id="SM00320">
    <property type="entry name" value="WD40"/>
    <property type="match status" value="6"/>
</dbReference>
<feature type="region of interest" description="Disordered" evidence="6">
    <location>
        <begin position="2097"/>
        <end position="2155"/>
    </location>
</feature>
<dbReference type="InterPro" id="IPR036322">
    <property type="entry name" value="WD40_repeat_dom_sf"/>
</dbReference>
<dbReference type="InterPro" id="IPR015943">
    <property type="entry name" value="WD40/YVTN_repeat-like_dom_sf"/>
</dbReference>
<feature type="region of interest" description="Disordered" evidence="6">
    <location>
        <begin position="1814"/>
        <end position="1834"/>
    </location>
</feature>
<feature type="repeat" description="WD" evidence="5">
    <location>
        <begin position="240"/>
        <end position="281"/>
    </location>
</feature>
<feature type="compositionally biased region" description="Acidic residues" evidence="6">
    <location>
        <begin position="815"/>
        <end position="836"/>
    </location>
</feature>
<feature type="region of interest" description="Disordered" evidence="6">
    <location>
        <begin position="1681"/>
        <end position="1712"/>
    </location>
</feature>
<reference evidence="7 8" key="1">
    <citation type="journal article" date="2015" name="Sci. Rep.">
        <title>Genome of the facultative scuticociliatosis pathogen Pseudocohnilembus persalinus provides insight into its virulence through horizontal gene transfer.</title>
        <authorList>
            <person name="Xiong J."/>
            <person name="Wang G."/>
            <person name="Cheng J."/>
            <person name="Tian M."/>
            <person name="Pan X."/>
            <person name="Warren A."/>
            <person name="Jiang C."/>
            <person name="Yuan D."/>
            <person name="Miao W."/>
        </authorList>
    </citation>
    <scope>NUCLEOTIDE SEQUENCE [LARGE SCALE GENOMIC DNA]</scope>
    <source>
        <strain evidence="7">36N120E</strain>
    </source>
</reference>
<evidence type="ECO:0000313" key="8">
    <source>
        <dbReference type="Proteomes" id="UP000054937"/>
    </source>
</evidence>
<feature type="compositionally biased region" description="Polar residues" evidence="6">
    <location>
        <begin position="804"/>
        <end position="814"/>
    </location>
</feature>
<evidence type="ECO:0000256" key="4">
    <source>
        <dbReference type="ARBA" id="ARBA00023242"/>
    </source>
</evidence>
<feature type="repeat" description="WD" evidence="5">
    <location>
        <begin position="149"/>
        <end position="190"/>
    </location>
</feature>
<dbReference type="GO" id="GO:0034511">
    <property type="term" value="F:U3 snoRNA binding"/>
    <property type="evidence" value="ECO:0007669"/>
    <property type="project" value="InterPro"/>
</dbReference>
<dbReference type="PROSITE" id="PS50294">
    <property type="entry name" value="WD_REPEATS_REGION"/>
    <property type="match status" value="3"/>
</dbReference>
<dbReference type="GO" id="GO:0032040">
    <property type="term" value="C:small-subunit processome"/>
    <property type="evidence" value="ECO:0007669"/>
    <property type="project" value="TreeGrafter"/>
</dbReference>
<feature type="compositionally biased region" description="Basic and acidic residues" evidence="6">
    <location>
        <begin position="2122"/>
        <end position="2135"/>
    </location>
</feature>
<accession>A0A0V0QMM6</accession>
<feature type="compositionally biased region" description="Basic and acidic residues" evidence="6">
    <location>
        <begin position="1684"/>
        <end position="1693"/>
    </location>
</feature>
<proteinExistence type="predicted"/>
<evidence type="ECO:0000256" key="5">
    <source>
        <dbReference type="PROSITE-ProRule" id="PRU00221"/>
    </source>
</evidence>
<feature type="compositionally biased region" description="Polar residues" evidence="6">
    <location>
        <begin position="556"/>
        <end position="566"/>
    </location>
</feature>
<feature type="compositionally biased region" description="Low complexity" evidence="6">
    <location>
        <begin position="2106"/>
        <end position="2121"/>
    </location>
</feature>
<dbReference type="PROSITE" id="PS00678">
    <property type="entry name" value="WD_REPEATS_1"/>
    <property type="match status" value="1"/>
</dbReference>
<feature type="compositionally biased region" description="Polar residues" evidence="6">
    <location>
        <begin position="460"/>
        <end position="503"/>
    </location>
</feature>
<dbReference type="SUPFAM" id="SSF50978">
    <property type="entry name" value="WD40 repeat-like"/>
    <property type="match status" value="1"/>
</dbReference>
<feature type="compositionally biased region" description="Basic and acidic residues" evidence="6">
    <location>
        <begin position="1635"/>
        <end position="1649"/>
    </location>
</feature>
<dbReference type="OrthoDB" id="6252103at2759"/>
<dbReference type="EMBL" id="LDAU01000129">
    <property type="protein sequence ID" value="KRX03609.1"/>
    <property type="molecule type" value="Genomic_DNA"/>
</dbReference>
<feature type="compositionally biased region" description="Basic and acidic residues" evidence="6">
    <location>
        <begin position="955"/>
        <end position="980"/>
    </location>
</feature>
<dbReference type="InParanoid" id="A0A0V0QMM6"/>
<feature type="region of interest" description="Disordered" evidence="6">
    <location>
        <begin position="1771"/>
        <end position="1802"/>
    </location>
</feature>
<dbReference type="PANTHER" id="PTHR19865:SF0">
    <property type="entry name" value="U3 SMALL NUCLEOLAR RNA-INTERACTING PROTEIN 2"/>
    <property type="match status" value="1"/>
</dbReference>
<dbReference type="Pfam" id="PF00400">
    <property type="entry name" value="WD40"/>
    <property type="match status" value="4"/>
</dbReference>
<feature type="region of interest" description="Disordered" evidence="6">
    <location>
        <begin position="1995"/>
        <end position="2022"/>
    </location>
</feature>
<evidence type="ECO:0000256" key="6">
    <source>
        <dbReference type="SAM" id="MobiDB-lite"/>
    </source>
</evidence>
<protein>
    <submittedName>
        <fullName evidence="7">WD40-repeat-containing domain</fullName>
    </submittedName>
</protein>
<feature type="region of interest" description="Disordered" evidence="6">
    <location>
        <begin position="460"/>
        <end position="618"/>
    </location>
</feature>
<evidence type="ECO:0000256" key="2">
    <source>
        <dbReference type="ARBA" id="ARBA00022574"/>
    </source>
</evidence>
<feature type="region of interest" description="Disordered" evidence="6">
    <location>
        <begin position="889"/>
        <end position="980"/>
    </location>
</feature>
<dbReference type="InterPro" id="IPR001680">
    <property type="entry name" value="WD40_rpt"/>
</dbReference>
<feature type="compositionally biased region" description="Acidic residues" evidence="6">
    <location>
        <begin position="2211"/>
        <end position="2221"/>
    </location>
</feature>
<feature type="compositionally biased region" description="Basic residues" evidence="6">
    <location>
        <begin position="507"/>
        <end position="524"/>
    </location>
</feature>
<dbReference type="InterPro" id="IPR019775">
    <property type="entry name" value="WD40_repeat_CS"/>
</dbReference>
<dbReference type="Proteomes" id="UP000054937">
    <property type="component" value="Unassembled WGS sequence"/>
</dbReference>
<dbReference type="PRINTS" id="PR00320">
    <property type="entry name" value="GPROTEINBRPT"/>
</dbReference>
<comment type="subcellular location">
    <subcellularLocation>
        <location evidence="1">Nucleus</location>
    </subcellularLocation>
</comment>
<gene>
    <name evidence="7" type="ORF">PPERSA_04161</name>
</gene>
<dbReference type="PROSITE" id="PS50082">
    <property type="entry name" value="WD_REPEATS_2"/>
    <property type="match status" value="3"/>
</dbReference>
<keyword evidence="4" id="KW-0539">Nucleus</keyword>
<feature type="region of interest" description="Disordered" evidence="6">
    <location>
        <begin position="1577"/>
        <end position="1649"/>
    </location>
</feature>
<feature type="compositionally biased region" description="Polar residues" evidence="6">
    <location>
        <begin position="2136"/>
        <end position="2147"/>
    </location>
</feature>
<dbReference type="CDD" id="cd00200">
    <property type="entry name" value="WD40"/>
    <property type="match status" value="1"/>
</dbReference>
<name>A0A0V0QMM6_PSEPJ</name>
<feature type="compositionally biased region" description="Polar residues" evidence="6">
    <location>
        <begin position="1995"/>
        <end position="2011"/>
    </location>
</feature>
<feature type="compositionally biased region" description="Basic residues" evidence="6">
    <location>
        <begin position="2182"/>
        <end position="2197"/>
    </location>
</feature>
<feature type="compositionally biased region" description="Basic and acidic residues" evidence="6">
    <location>
        <begin position="794"/>
        <end position="803"/>
    </location>
</feature>
<feature type="compositionally biased region" description="Low complexity" evidence="6">
    <location>
        <begin position="591"/>
        <end position="603"/>
    </location>
</feature>
<evidence type="ECO:0000256" key="3">
    <source>
        <dbReference type="ARBA" id="ARBA00022737"/>
    </source>
</evidence>
<feature type="repeat" description="WD" evidence="5">
    <location>
        <begin position="198"/>
        <end position="239"/>
    </location>
</feature>
<feature type="compositionally biased region" description="Basic and acidic residues" evidence="6">
    <location>
        <begin position="1820"/>
        <end position="1834"/>
    </location>
</feature>
<feature type="compositionally biased region" description="Basic and acidic residues" evidence="6">
    <location>
        <begin position="850"/>
        <end position="864"/>
    </location>
</feature>
<organism evidence="7 8">
    <name type="scientific">Pseudocohnilembus persalinus</name>
    <name type="common">Ciliate</name>
    <dbReference type="NCBI Taxonomy" id="266149"/>
    <lineage>
        <taxon>Eukaryota</taxon>
        <taxon>Sar</taxon>
        <taxon>Alveolata</taxon>
        <taxon>Ciliophora</taxon>
        <taxon>Intramacronucleata</taxon>
        <taxon>Oligohymenophorea</taxon>
        <taxon>Scuticociliatia</taxon>
        <taxon>Philasterida</taxon>
        <taxon>Pseudocohnilembidae</taxon>
        <taxon>Pseudocohnilembus</taxon>
    </lineage>
</organism>
<feature type="compositionally biased region" description="Basic and acidic residues" evidence="6">
    <location>
        <begin position="1609"/>
        <end position="1627"/>
    </location>
</feature>
<dbReference type="PANTHER" id="PTHR19865">
    <property type="entry name" value="U3 SMALL NUCLEOLAR RNA INTERACTING PROTEIN 2"/>
    <property type="match status" value="1"/>
</dbReference>
<evidence type="ECO:0000256" key="1">
    <source>
        <dbReference type="ARBA" id="ARBA00004123"/>
    </source>
</evidence>
<keyword evidence="2 5" id="KW-0853">WD repeat</keyword>
<feature type="region of interest" description="Disordered" evidence="6">
    <location>
        <begin position="1431"/>
        <end position="1466"/>
    </location>
</feature>
<dbReference type="Gene3D" id="2.130.10.10">
    <property type="entry name" value="YVTN repeat-like/Quinoprotein amine dehydrogenase"/>
    <property type="match status" value="1"/>
</dbReference>
<feature type="region of interest" description="Disordered" evidence="6">
    <location>
        <begin position="2179"/>
        <end position="2247"/>
    </location>
</feature>
<sequence length="2361" mass="279105">MDGERLPGQENEDQFLNGKLDLDEETPDQKRLRLAQQILSQTKKQIKKQKINDDFFQVQEDDDEQIQKNENGQINLEKNYKNAYFQEDEFGGEKQDDDSFQAVERDHEFDNVTNALQENLLKKKNLIYNMYADKIAEKFENGNYKTIQLKGHKKNITCMQFDPSKQFLYSASKDTSIIKWDIETQKKQFISLGKGFDKTGHTGEILSMSVNFDGKFMVTAGKDRSIKLWDLKSEKLIETFKGHKNTINAVKFGLNSNNFVSGSSDRTFKIWDASERAFIDTLYGHKSEVLAIDACTQDNFISSGYDKQNIYWKTELSSQLIFQGHDYPVDCVKGITFDHYLSGCQDGTVGLWSIKKKRPLYTVRNAHGENKWITALGNAFNTDVVCSGSHNQKLNFYKIELNQKKLIKLFELDAPGIVNDIQFTHDCSMLAYTKQVNYQQISPQKYKKLTEDLKINSRSNLSAENGYSQEQNNGKKANKSQNNIKKNNFDDSSQQSEQKSLVYQKQRPSKSAKGKQGKQGKQYRKQSQPESKEILDADIYIQNKKPSSFKRKKIDSQNNQEDSQNLIKIPQFEPKRSNSNTSKSSNKKALNKQNNQLKNSKSLENVQNKKSAKLQKKHIAGLKKALERIKENKSPNSHYNGIQIKTISSIEADEISQNQQLKADEKIIIEIDLRKNNFNKNISEPEKLRKQLLNNRKLKKTSKSLISLNTKKEFANAIKFQKRTSFKGIENKEQITKTRNETKNKEKNKSNKIIISSSLIKPKKKAHKILDDKITCKKNGQNIIKIPLDFPEHSKLENQEKNGIKNNKNITDENQFTEEDFSEEITTNSDDDEDFEIQVKKQNKIKNQNKNKEKQQSSHLNVKDDYKKTSYKQFRQQDQALQYLDNLEEEKQGTTQKQKKQQKKQDSEKNSKLKKQNNGTQLEDVNPNQQQQDEENKIKKQIQGLNISNFNNNDDNNKNNKMEEEIDKDKDNYNSNKEKIDTSNYNNIERYIRPHDELLKEQYIWQEQCKEFAVDKAKKFNQYIEEQNKIYGFQNIIQQILKEEKLGKLIQDKIQNADKQAPAFKIKRNTQFQMCQIRDDQEQKKYEKKNKLLKQRLQNFSAANWVDQKQNFQKFSQYSINQTFQNIFMPKDQIPIKFWFQFENFIRQENKKEQQEENQKILPILIQKEKTKQEMAIQYDKLGKEKLEIVANNNQKITIEVNINPFASAASSGMGRKTQDKTKDPLENIINRFDKETRDLYFGMIPFTKDYKQGYEPINIQQQQEQDLRKNTTIDQEKNHFIRKKQSTASVNLKRTCGVSYVKPTESEQLNISHIYDTLPPLVYQCSSGCERLEQFEMANGKFFLLKNMNQLWPFFIDKMFLCIHLFFDYNNLLKSPNLKDLTVDEIKQLVELSDVQIGLLFKKSLSGRKAFIKSLGEFIAEKREKLPKVDKEKLRQEKEEKRKEREEEKANRKKEREIRKEQRQQELAVKKKEKERIKQIKQEEKEKMNILKKEQYSETEEEKKIRLEIIKKQRAEKMKMYREKQKNEIELKQNQIKILRLNPLIVKHSAQVKEHFKNIAEKYKLQEKNIQNEAENLEKNEEEEQKTQQQKQDSKGQDMEEQQQNEQNKIEIEKENENKNESKNENENNNNILEEEKIQDKKSQENIKEQEEYNTLTQIQNENEIEDSQIQQTSTNFINTNNEKSENLEKSESNLNKQNKKKQRKSLNPYFNNSVFPRYKKILEFLEIYINQCLYGENLEQQIKQEVNGDSQNNIKSLKNIEIENKVEENTQNKEQTIQNNQQQQNQNNEMEIEKKDQLQQQTQNNCDQKCNQTQQNVQDEKTQNENENKKGNLQEQNQIQNINQTENQQQSSSYIQLEFTEILKKQIEAENIQFDQILQFIEQKMKEKPIHRRRSTKQLDQSQIIKKEEEEKYDYIQQQQFKSIKNNDNSQLVKEEEQDSPIRSIHSEGDCLVIRGCTSSSNSNQSSNENESQTSKKNTQQNLDQNEEMLNNPQKLQNGENNFQNSQNVELEPVKSENRENIQDEEKQIEKNHLNQKENDAMEIEENKKPIQEQLEIQQSVQNYQKEDIQNIENQETDKQQQQHINNEIKLLQKIETPQKEQNESQQQCSQQKQQQQDDIQYKTPEKQGDDQKLQQNSDQLSSNTRSKRERKKIIPQVDLDMLDKQLELDDIEFQEEQKKKKKKKKKPKKEKIQKKKAELSESVSNSESDSDNDNEDSNFGEKKKKKKSFDQQQQQQQRKRVSNTTIDYNKLKNFACGEVMEYIEREEDSKTINTLSSRLELYVDREKWLKADQFTRDLLNSFILQTQDNLMNYSLQMMNTRFKVYKQKDINQLEDALEEVREIYKEDTDIIQNQYQYS</sequence>
<comment type="caution">
    <text evidence="7">The sequence shown here is derived from an EMBL/GenBank/DDBJ whole genome shotgun (WGS) entry which is preliminary data.</text>
</comment>
<feature type="compositionally biased region" description="Polar residues" evidence="6">
    <location>
        <begin position="916"/>
        <end position="931"/>
    </location>
</feature>
<keyword evidence="8" id="KW-1185">Reference proteome</keyword>